<evidence type="ECO:0000256" key="17">
    <source>
        <dbReference type="ARBA" id="ARBA00023264"/>
    </source>
</evidence>
<evidence type="ECO:0000256" key="11">
    <source>
        <dbReference type="ARBA" id="ARBA00022792"/>
    </source>
</evidence>
<reference evidence="19" key="1">
    <citation type="submission" date="2023-07" db="EMBL/GenBank/DDBJ databases">
        <authorList>
            <consortium name="AG Swart"/>
            <person name="Singh M."/>
            <person name="Singh A."/>
            <person name="Seah K."/>
            <person name="Emmerich C."/>
        </authorList>
    </citation>
    <scope>NUCLEOTIDE SEQUENCE</scope>
    <source>
        <strain evidence="19">DP1</strain>
    </source>
</reference>
<comment type="similarity">
    <text evidence="5">Belongs to the TAM41 family.</text>
</comment>
<dbReference type="GO" id="GO:0016024">
    <property type="term" value="P:CDP-diacylglycerol biosynthetic process"/>
    <property type="evidence" value="ECO:0007669"/>
    <property type="project" value="TreeGrafter"/>
</dbReference>
<evidence type="ECO:0000256" key="7">
    <source>
        <dbReference type="ARBA" id="ARBA00018337"/>
    </source>
</evidence>
<keyword evidence="11" id="KW-0999">Mitochondrion inner membrane</keyword>
<comment type="cofactor">
    <cofactor evidence="1">
        <name>Mg(2+)</name>
        <dbReference type="ChEBI" id="CHEBI:18420"/>
    </cofactor>
</comment>
<keyword evidence="20" id="KW-1185">Reference proteome</keyword>
<sequence>MNNRLKTVIEKTLPSEHIKYCCAYGSGVFTQKDNISNDKKPIEKKVIDLLIAVDDTQEFHLKNMALNKKHYSCISRVMPIHVTDLINRGTTKVYFNPLVPFSGCDLGYQYKYGIIHYKDFMRDLKYWETFYMAPRLQKPVLEVIRDDTDQEEIKQVLEINKRNALALAILLMPAPDFTLMDMFLGVTKLSYMGDIRMKFKAENPNKILNIVEPNFEHFLTYYEKHIRDFEKLELLRYQGESVFTTNAKSPHCIAQLLEYIPKESYIKLWIKDGSSGLHHDDMRHHLKTNLEIVNEKQSKKAVRKALYTTNPLKSLFYALEKRRKGKTS</sequence>
<dbReference type="EC" id="2.7.7.41" evidence="6"/>
<dbReference type="GO" id="GO:0004605">
    <property type="term" value="F:phosphatidate cytidylyltransferase activity"/>
    <property type="evidence" value="ECO:0007669"/>
    <property type="project" value="UniProtKB-EC"/>
</dbReference>
<evidence type="ECO:0000256" key="16">
    <source>
        <dbReference type="ARBA" id="ARBA00023209"/>
    </source>
</evidence>
<proteinExistence type="inferred from homology"/>
<evidence type="ECO:0000256" key="10">
    <source>
        <dbReference type="ARBA" id="ARBA00022695"/>
    </source>
</evidence>
<dbReference type="EMBL" id="CAMPGE010015029">
    <property type="protein sequence ID" value="CAI2373671.1"/>
    <property type="molecule type" value="Genomic_DNA"/>
</dbReference>
<dbReference type="PANTHER" id="PTHR13619">
    <property type="entry name" value="PHOSPHATIDATE CYTIDYLYLTRANSFERASE, MITOCHONDRIAL"/>
    <property type="match status" value="1"/>
</dbReference>
<keyword evidence="8" id="KW-0444">Lipid biosynthesis</keyword>
<gene>
    <name evidence="19" type="ORF">ECRASSUSDP1_LOCUS15017</name>
</gene>
<evidence type="ECO:0000256" key="9">
    <source>
        <dbReference type="ARBA" id="ARBA00022679"/>
    </source>
</evidence>
<keyword evidence="12" id="KW-0460">Magnesium</keyword>
<dbReference type="GO" id="GO:0005743">
    <property type="term" value="C:mitochondrial inner membrane"/>
    <property type="evidence" value="ECO:0007669"/>
    <property type="project" value="UniProtKB-SubCell"/>
</dbReference>
<dbReference type="Pfam" id="PF09139">
    <property type="entry name" value="Tam41_Mmp37"/>
    <property type="match status" value="1"/>
</dbReference>
<dbReference type="AlphaFoldDB" id="A0AAD2CX50"/>
<evidence type="ECO:0000256" key="4">
    <source>
        <dbReference type="ARBA" id="ARBA00005189"/>
    </source>
</evidence>
<evidence type="ECO:0000256" key="12">
    <source>
        <dbReference type="ARBA" id="ARBA00022842"/>
    </source>
</evidence>
<dbReference type="InterPro" id="IPR015222">
    <property type="entry name" value="Tam41"/>
</dbReference>
<organism evidence="19 20">
    <name type="scientific">Euplotes crassus</name>
    <dbReference type="NCBI Taxonomy" id="5936"/>
    <lineage>
        <taxon>Eukaryota</taxon>
        <taxon>Sar</taxon>
        <taxon>Alveolata</taxon>
        <taxon>Ciliophora</taxon>
        <taxon>Intramacronucleata</taxon>
        <taxon>Spirotrichea</taxon>
        <taxon>Hypotrichia</taxon>
        <taxon>Euplotida</taxon>
        <taxon>Euplotidae</taxon>
        <taxon>Moneuplotes</taxon>
    </lineage>
</organism>
<keyword evidence="13" id="KW-0443">Lipid metabolism</keyword>
<evidence type="ECO:0000256" key="8">
    <source>
        <dbReference type="ARBA" id="ARBA00022516"/>
    </source>
</evidence>
<accession>A0AAD2CX50</accession>
<comment type="pathway">
    <text evidence="3">Phospholipid metabolism; CDP-diacylglycerol biosynthesis; CDP-diacylglycerol from sn-glycerol 3-phosphate: step 3/3.</text>
</comment>
<keyword evidence="17" id="KW-1208">Phospholipid metabolism</keyword>
<evidence type="ECO:0000256" key="15">
    <source>
        <dbReference type="ARBA" id="ARBA00023136"/>
    </source>
</evidence>
<evidence type="ECO:0000256" key="5">
    <source>
        <dbReference type="ARBA" id="ARBA00005458"/>
    </source>
</evidence>
<keyword evidence="14" id="KW-0496">Mitochondrion</keyword>
<keyword evidence="16" id="KW-0594">Phospholipid biosynthesis</keyword>
<name>A0AAD2CX50_EUPCR</name>
<dbReference type="GO" id="GO:0032049">
    <property type="term" value="P:cardiolipin biosynthetic process"/>
    <property type="evidence" value="ECO:0007669"/>
    <property type="project" value="InterPro"/>
</dbReference>
<evidence type="ECO:0000313" key="19">
    <source>
        <dbReference type="EMBL" id="CAI2373671.1"/>
    </source>
</evidence>
<protein>
    <recommendedName>
        <fullName evidence="7">Phosphatidate cytidylyltransferase, mitochondrial</fullName>
        <ecNumber evidence="6">2.7.7.41</ecNumber>
    </recommendedName>
    <alternativeName>
        <fullName evidence="18">CDP-diacylglycerol synthase</fullName>
    </alternativeName>
</protein>
<dbReference type="Proteomes" id="UP001295684">
    <property type="component" value="Unassembled WGS sequence"/>
</dbReference>
<evidence type="ECO:0000256" key="14">
    <source>
        <dbReference type="ARBA" id="ARBA00023128"/>
    </source>
</evidence>
<comment type="caution">
    <text evidence="19">The sequence shown here is derived from an EMBL/GenBank/DDBJ whole genome shotgun (WGS) entry which is preliminary data.</text>
</comment>
<evidence type="ECO:0000256" key="6">
    <source>
        <dbReference type="ARBA" id="ARBA00012487"/>
    </source>
</evidence>
<keyword evidence="9" id="KW-0808">Transferase</keyword>
<keyword evidence="10" id="KW-0548">Nucleotidyltransferase</keyword>
<evidence type="ECO:0000256" key="18">
    <source>
        <dbReference type="ARBA" id="ARBA00029893"/>
    </source>
</evidence>
<evidence type="ECO:0000256" key="1">
    <source>
        <dbReference type="ARBA" id="ARBA00001946"/>
    </source>
</evidence>
<evidence type="ECO:0000256" key="3">
    <source>
        <dbReference type="ARBA" id="ARBA00005119"/>
    </source>
</evidence>
<comment type="pathway">
    <text evidence="4">Lipid metabolism.</text>
</comment>
<keyword evidence="15" id="KW-0472">Membrane</keyword>
<evidence type="ECO:0000256" key="13">
    <source>
        <dbReference type="ARBA" id="ARBA00023098"/>
    </source>
</evidence>
<dbReference type="PANTHER" id="PTHR13619:SF0">
    <property type="entry name" value="PHOSPHATIDATE CYTIDYLYLTRANSFERASE, MITOCHONDRIAL"/>
    <property type="match status" value="1"/>
</dbReference>
<comment type="subcellular location">
    <subcellularLocation>
        <location evidence="2">Mitochondrion inner membrane</location>
        <topology evidence="2">Peripheral membrane protein</topology>
        <orientation evidence="2">Matrix side</orientation>
    </subcellularLocation>
</comment>
<evidence type="ECO:0000256" key="2">
    <source>
        <dbReference type="ARBA" id="ARBA00004443"/>
    </source>
</evidence>
<evidence type="ECO:0000313" key="20">
    <source>
        <dbReference type="Proteomes" id="UP001295684"/>
    </source>
</evidence>